<evidence type="ECO:0000313" key="8">
    <source>
        <dbReference type="Proteomes" id="UP000446658"/>
    </source>
</evidence>
<dbReference type="InterPro" id="IPR011010">
    <property type="entry name" value="DNA_brk_join_enz"/>
</dbReference>
<dbReference type="InterPro" id="IPR044068">
    <property type="entry name" value="CB"/>
</dbReference>
<dbReference type="GO" id="GO:0006310">
    <property type="term" value="P:DNA recombination"/>
    <property type="evidence" value="ECO:0007669"/>
    <property type="project" value="UniProtKB-KW"/>
</dbReference>
<name>A0A844GC13_9NEIS</name>
<accession>A0A844GC13</accession>
<dbReference type="InterPro" id="IPR050090">
    <property type="entry name" value="Tyrosine_recombinase_XerCD"/>
</dbReference>
<evidence type="ECO:0000259" key="6">
    <source>
        <dbReference type="PROSITE" id="PS51900"/>
    </source>
</evidence>
<organism evidence="7 8">
    <name type="scientific">Paludibacterium denitrificans</name>
    <dbReference type="NCBI Taxonomy" id="2675226"/>
    <lineage>
        <taxon>Bacteria</taxon>
        <taxon>Pseudomonadati</taxon>
        <taxon>Pseudomonadota</taxon>
        <taxon>Betaproteobacteria</taxon>
        <taxon>Neisseriales</taxon>
        <taxon>Chromobacteriaceae</taxon>
        <taxon>Paludibacterium</taxon>
    </lineage>
</organism>
<dbReference type="Gene3D" id="1.10.443.10">
    <property type="entry name" value="Intergrase catalytic core"/>
    <property type="match status" value="1"/>
</dbReference>
<dbReference type="EMBL" id="WLYX01000001">
    <property type="protein sequence ID" value="MTD32447.1"/>
    <property type="molecule type" value="Genomic_DNA"/>
</dbReference>
<dbReference type="Pfam" id="PF00589">
    <property type="entry name" value="Phage_integrase"/>
    <property type="match status" value="1"/>
</dbReference>
<gene>
    <name evidence="7" type="ORF">GKE73_01440</name>
</gene>
<dbReference type="SUPFAM" id="SSF56349">
    <property type="entry name" value="DNA breaking-rejoining enzymes"/>
    <property type="match status" value="1"/>
</dbReference>
<feature type="domain" description="Tyr recombinase" evidence="5">
    <location>
        <begin position="106"/>
        <end position="253"/>
    </location>
</feature>
<feature type="domain" description="Core-binding (CB)" evidence="6">
    <location>
        <begin position="1"/>
        <end position="84"/>
    </location>
</feature>
<dbReference type="InterPro" id="IPR013762">
    <property type="entry name" value="Integrase-like_cat_sf"/>
</dbReference>
<dbReference type="InterPro" id="IPR002104">
    <property type="entry name" value="Integrase_catalytic"/>
</dbReference>
<evidence type="ECO:0000313" key="7">
    <source>
        <dbReference type="EMBL" id="MTD32447.1"/>
    </source>
</evidence>
<evidence type="ECO:0000259" key="5">
    <source>
        <dbReference type="PROSITE" id="PS51898"/>
    </source>
</evidence>
<dbReference type="Proteomes" id="UP000446658">
    <property type="component" value="Unassembled WGS sequence"/>
</dbReference>
<protein>
    <submittedName>
        <fullName evidence="7">Tyrosine-type recombinase/integrase</fullName>
    </submittedName>
</protein>
<keyword evidence="8" id="KW-1185">Reference proteome</keyword>
<dbReference type="GO" id="GO:0015074">
    <property type="term" value="P:DNA integration"/>
    <property type="evidence" value="ECO:0007669"/>
    <property type="project" value="UniProtKB-KW"/>
</dbReference>
<keyword evidence="3" id="KW-0233">DNA recombination</keyword>
<dbReference type="PANTHER" id="PTHR30349">
    <property type="entry name" value="PHAGE INTEGRASE-RELATED"/>
    <property type="match status" value="1"/>
</dbReference>
<evidence type="ECO:0000256" key="4">
    <source>
        <dbReference type="PROSITE-ProRule" id="PRU01248"/>
    </source>
</evidence>
<evidence type="ECO:0000256" key="3">
    <source>
        <dbReference type="ARBA" id="ARBA00023172"/>
    </source>
</evidence>
<reference evidence="7 8" key="1">
    <citation type="submission" date="2019-11" db="EMBL/GenBank/DDBJ databases">
        <title>Draft genome sequence of Paludibacterium sp. dN18-1.</title>
        <authorList>
            <person name="Im W.-T."/>
        </authorList>
    </citation>
    <scope>NUCLEOTIDE SEQUENCE [LARGE SCALE GENOMIC DNA]</scope>
    <source>
        <strain evidence="8">dN 18-1</strain>
    </source>
</reference>
<dbReference type="PROSITE" id="PS51898">
    <property type="entry name" value="TYR_RECOMBINASE"/>
    <property type="match status" value="1"/>
</dbReference>
<dbReference type="RefSeq" id="WP_230368859.1">
    <property type="nucleotide sequence ID" value="NZ_WLYX01000001.1"/>
</dbReference>
<dbReference type="AlphaFoldDB" id="A0A844GC13"/>
<proteinExistence type="predicted"/>
<dbReference type="Gene3D" id="1.10.150.130">
    <property type="match status" value="1"/>
</dbReference>
<evidence type="ECO:0000256" key="1">
    <source>
        <dbReference type="ARBA" id="ARBA00022908"/>
    </source>
</evidence>
<dbReference type="GO" id="GO:0003677">
    <property type="term" value="F:DNA binding"/>
    <property type="evidence" value="ECO:0007669"/>
    <property type="project" value="UniProtKB-UniRule"/>
</dbReference>
<keyword evidence="2 4" id="KW-0238">DNA-binding</keyword>
<keyword evidence="1" id="KW-0229">DNA integration</keyword>
<dbReference type="InterPro" id="IPR010998">
    <property type="entry name" value="Integrase_recombinase_N"/>
</dbReference>
<evidence type="ECO:0000256" key="2">
    <source>
        <dbReference type="ARBA" id="ARBA00023125"/>
    </source>
</evidence>
<comment type="caution">
    <text evidence="7">The sequence shown here is derived from an EMBL/GenBank/DDBJ whole genome shotgun (WGS) entry which is preliminary data.</text>
</comment>
<dbReference type="PROSITE" id="PS51900">
    <property type="entry name" value="CB"/>
    <property type="match status" value="1"/>
</dbReference>
<sequence length="253" mass="28916">MNRLFEEFLLFKAENDSSSDRTVKAYRDILVRFENWLVSGDPLKQTGDTLLAFTGPYLHKHLQLAPVSRTPYVACVREFYRWASAVRHLIGKDPAQAVPYPRRPGKLPRVLSLDNAERLMWAPDFGSFEGVRDAAMLSLLIGCGLRVGGLVSLNESHLTAQLVDNEPRMAIKPTEKGAKERLIPVPREAELLLRVYLEHPDLQTIERETANSDRVLFVTTRNRRCPPHEYYGEKRRFSPRGVLAMIQRHGKRA</sequence>